<protein>
    <submittedName>
        <fullName evidence="1">Uncharacterized protein</fullName>
    </submittedName>
</protein>
<gene>
    <name evidence="1" type="ORF">EVAR_78303_1</name>
</gene>
<dbReference type="AlphaFoldDB" id="A0A4C1T3C0"/>
<keyword evidence="2" id="KW-1185">Reference proteome</keyword>
<sequence>MKKVGSRHPCRRSAVMRDDATPVPACACRYRRSAGYLPGPVPRRSSASAACSLHCAHALGAIFYILSRVCVTGALVIVNQTFNGTDAFIG</sequence>
<reference evidence="1 2" key="1">
    <citation type="journal article" date="2019" name="Commun. Biol.">
        <title>The bagworm genome reveals a unique fibroin gene that provides high tensile strength.</title>
        <authorList>
            <person name="Kono N."/>
            <person name="Nakamura H."/>
            <person name="Ohtoshi R."/>
            <person name="Tomita M."/>
            <person name="Numata K."/>
            <person name="Arakawa K."/>
        </authorList>
    </citation>
    <scope>NUCLEOTIDE SEQUENCE [LARGE SCALE GENOMIC DNA]</scope>
</reference>
<accession>A0A4C1T3C0</accession>
<proteinExistence type="predicted"/>
<comment type="caution">
    <text evidence="1">The sequence shown here is derived from an EMBL/GenBank/DDBJ whole genome shotgun (WGS) entry which is preliminary data.</text>
</comment>
<name>A0A4C1T3C0_EUMVA</name>
<organism evidence="1 2">
    <name type="scientific">Eumeta variegata</name>
    <name type="common">Bagworm moth</name>
    <name type="synonym">Eumeta japonica</name>
    <dbReference type="NCBI Taxonomy" id="151549"/>
    <lineage>
        <taxon>Eukaryota</taxon>
        <taxon>Metazoa</taxon>
        <taxon>Ecdysozoa</taxon>
        <taxon>Arthropoda</taxon>
        <taxon>Hexapoda</taxon>
        <taxon>Insecta</taxon>
        <taxon>Pterygota</taxon>
        <taxon>Neoptera</taxon>
        <taxon>Endopterygota</taxon>
        <taxon>Lepidoptera</taxon>
        <taxon>Glossata</taxon>
        <taxon>Ditrysia</taxon>
        <taxon>Tineoidea</taxon>
        <taxon>Psychidae</taxon>
        <taxon>Oiketicinae</taxon>
        <taxon>Eumeta</taxon>
    </lineage>
</organism>
<evidence type="ECO:0000313" key="2">
    <source>
        <dbReference type="Proteomes" id="UP000299102"/>
    </source>
</evidence>
<dbReference type="Proteomes" id="UP000299102">
    <property type="component" value="Unassembled WGS sequence"/>
</dbReference>
<dbReference type="EMBL" id="BGZK01000033">
    <property type="protein sequence ID" value="GBP08922.1"/>
    <property type="molecule type" value="Genomic_DNA"/>
</dbReference>
<evidence type="ECO:0000313" key="1">
    <source>
        <dbReference type="EMBL" id="GBP08922.1"/>
    </source>
</evidence>